<feature type="domain" description="NADH:flavin oxidoreductase/NADH oxidase N-terminal" evidence="3">
    <location>
        <begin position="111"/>
        <end position="321"/>
    </location>
</feature>
<dbReference type="SUPFAM" id="SSF51395">
    <property type="entry name" value="FMN-linked oxidoreductases"/>
    <property type="match status" value="1"/>
</dbReference>
<dbReference type="InterPro" id="IPR013785">
    <property type="entry name" value="Aldolase_TIM"/>
</dbReference>
<evidence type="ECO:0000256" key="2">
    <source>
        <dbReference type="ARBA" id="ARBA00023002"/>
    </source>
</evidence>
<evidence type="ECO:0000259" key="3">
    <source>
        <dbReference type="Pfam" id="PF00724"/>
    </source>
</evidence>
<feature type="domain" description="NADH:flavin oxidoreductase/NADH oxidase N-terminal" evidence="3">
    <location>
        <begin position="2"/>
        <end position="101"/>
    </location>
</feature>
<dbReference type="PANTHER" id="PTHR43656">
    <property type="entry name" value="BINDING OXIDOREDUCTASE, PUTATIVE (AFU_ORTHOLOGUE AFUA_2G08260)-RELATED"/>
    <property type="match status" value="1"/>
</dbReference>
<evidence type="ECO:0000313" key="5">
    <source>
        <dbReference type="Proteomes" id="UP000769766"/>
    </source>
</evidence>
<keyword evidence="1" id="KW-0285">Flavoprotein</keyword>
<dbReference type="Proteomes" id="UP000769766">
    <property type="component" value="Unassembled WGS sequence"/>
</dbReference>
<reference evidence="4" key="1">
    <citation type="submission" date="2020-07" db="EMBL/GenBank/DDBJ databases">
        <title>Huge and variable diversity of episymbiotic CPR bacteria and DPANN archaea in groundwater ecosystems.</title>
        <authorList>
            <person name="He C.Y."/>
            <person name="Keren R."/>
            <person name="Whittaker M."/>
            <person name="Farag I.F."/>
            <person name="Doudna J."/>
            <person name="Cate J.H.D."/>
            <person name="Banfield J.F."/>
        </authorList>
    </citation>
    <scope>NUCLEOTIDE SEQUENCE</scope>
    <source>
        <strain evidence="4">NC_groundwater_672_Ag_B-0.1um_62_36</strain>
    </source>
</reference>
<dbReference type="Gene3D" id="3.20.20.70">
    <property type="entry name" value="Aldolase class I"/>
    <property type="match status" value="1"/>
</dbReference>
<sequence length="351" mass="38544">MKLFTPISIGTLQLKHRLIMVPCGINMATPDSFISDRQYRYYQRLAQGGLSLVIVEASAVRADRKAIPCQVGVYSDAFIPGLRRLVDLIHAEGSLAALQIMDPLLAANKVPADLTIDEIHELEGDFVRAAGRVREAGFDAIEFHMAHMYALADFLSKKTNTRKDEYGGNLKGRMRIVEEILGRTRELLGCDYPILCRINADEFRVGGNSLLQSRPIAQRLVELGADCLSVSAGGRPGPEGPKSYNAFRTVPTADMPDATNAYLAAAIKKVVSVPVITAGKIGTPEVAEEVLQEGQADLIGLGRPLFADPDFPQKALEGRWDEIFHCRFCNRCMVLVWKGQPVVCVHAEPWA</sequence>
<dbReference type="GO" id="GO:0016491">
    <property type="term" value="F:oxidoreductase activity"/>
    <property type="evidence" value="ECO:0007669"/>
    <property type="project" value="UniProtKB-KW"/>
</dbReference>
<comment type="caution">
    <text evidence="4">The sequence shown here is derived from an EMBL/GenBank/DDBJ whole genome shotgun (WGS) entry which is preliminary data.</text>
</comment>
<dbReference type="InterPro" id="IPR001155">
    <property type="entry name" value="OxRdtase_FMN_N"/>
</dbReference>
<dbReference type="InterPro" id="IPR051799">
    <property type="entry name" value="NADH_flavin_oxidoreductase"/>
</dbReference>
<dbReference type="AlphaFoldDB" id="A0A932CMG9"/>
<dbReference type="CDD" id="cd02803">
    <property type="entry name" value="OYE_like_FMN_family"/>
    <property type="match status" value="1"/>
</dbReference>
<proteinExistence type="predicted"/>
<dbReference type="EMBL" id="JACPRF010000123">
    <property type="protein sequence ID" value="MBI2876008.1"/>
    <property type="molecule type" value="Genomic_DNA"/>
</dbReference>
<evidence type="ECO:0000313" key="4">
    <source>
        <dbReference type="EMBL" id="MBI2876008.1"/>
    </source>
</evidence>
<gene>
    <name evidence="4" type="ORF">HYY20_03930</name>
</gene>
<protein>
    <submittedName>
        <fullName evidence="4">NADH:flavin oxidoreductase</fullName>
    </submittedName>
</protein>
<name>A0A932CMG9_UNCTE</name>
<organism evidence="4 5">
    <name type="scientific">Tectimicrobiota bacterium</name>
    <dbReference type="NCBI Taxonomy" id="2528274"/>
    <lineage>
        <taxon>Bacteria</taxon>
        <taxon>Pseudomonadati</taxon>
        <taxon>Nitrospinota/Tectimicrobiota group</taxon>
        <taxon>Candidatus Tectimicrobiota</taxon>
    </lineage>
</organism>
<keyword evidence="2" id="KW-0560">Oxidoreductase</keyword>
<evidence type="ECO:0000256" key="1">
    <source>
        <dbReference type="ARBA" id="ARBA00022630"/>
    </source>
</evidence>
<dbReference type="Pfam" id="PF00724">
    <property type="entry name" value="Oxidored_FMN"/>
    <property type="match status" value="2"/>
</dbReference>
<dbReference type="GO" id="GO:0010181">
    <property type="term" value="F:FMN binding"/>
    <property type="evidence" value="ECO:0007669"/>
    <property type="project" value="InterPro"/>
</dbReference>
<accession>A0A932CMG9</accession>
<dbReference type="PANTHER" id="PTHR43656:SF2">
    <property type="entry name" value="BINDING OXIDOREDUCTASE, PUTATIVE (AFU_ORTHOLOGUE AFUA_2G08260)-RELATED"/>
    <property type="match status" value="1"/>
</dbReference>